<dbReference type="InterPro" id="IPR023780">
    <property type="entry name" value="Chromo_domain"/>
</dbReference>
<name>A0A9J2PQH9_ASCLU</name>
<dbReference type="Pfam" id="PF00385">
    <property type="entry name" value="Chromo"/>
    <property type="match status" value="1"/>
</dbReference>
<evidence type="ECO:0000256" key="3">
    <source>
        <dbReference type="SAM" id="MobiDB-lite"/>
    </source>
</evidence>
<dbReference type="CDD" id="cd00024">
    <property type="entry name" value="CD_CSD"/>
    <property type="match status" value="1"/>
</dbReference>
<feature type="region of interest" description="Disordered" evidence="3">
    <location>
        <begin position="1"/>
        <end position="39"/>
    </location>
</feature>
<organism evidence="5 6">
    <name type="scientific">Ascaris lumbricoides</name>
    <name type="common">Giant roundworm</name>
    <dbReference type="NCBI Taxonomy" id="6252"/>
    <lineage>
        <taxon>Eukaryota</taxon>
        <taxon>Metazoa</taxon>
        <taxon>Ecdysozoa</taxon>
        <taxon>Nematoda</taxon>
        <taxon>Chromadorea</taxon>
        <taxon>Rhabditida</taxon>
        <taxon>Spirurina</taxon>
        <taxon>Ascaridomorpha</taxon>
        <taxon>Ascaridoidea</taxon>
        <taxon>Ascarididae</taxon>
        <taxon>Ascaris</taxon>
    </lineage>
</organism>
<dbReference type="GO" id="GO:0005634">
    <property type="term" value="C:nucleus"/>
    <property type="evidence" value="ECO:0007669"/>
    <property type="project" value="UniProtKB-SubCell"/>
</dbReference>
<evidence type="ECO:0000259" key="4">
    <source>
        <dbReference type="PROSITE" id="PS50013"/>
    </source>
</evidence>
<protein>
    <submittedName>
        <fullName evidence="6">Chromo domain-containing protein</fullName>
    </submittedName>
</protein>
<feature type="compositionally biased region" description="Basic and acidic residues" evidence="3">
    <location>
        <begin position="322"/>
        <end position="346"/>
    </location>
</feature>
<comment type="subcellular location">
    <subcellularLocation>
        <location evidence="1">Nucleus</location>
    </subcellularLocation>
</comment>
<dbReference type="SUPFAM" id="SSF54160">
    <property type="entry name" value="Chromo domain-like"/>
    <property type="match status" value="1"/>
</dbReference>
<sequence>MSEAGVEQSLAEENGETNGDVEHPHTSTKENEDIPSRETVLDVNSDLIAEEDADKKLIVKKVTVERFKDETQWLGHHGGEANNWVKSYAAVSRFPFEKKDEEQEGDDTSGLEEGEFEVERILDVKLKDGIIKFEVRWKGYGSEEDSWEPEENLETARLVLDDYIATNKEKVEKIKRMLDERKKRGRKNKGRRSSHAPLKEKRRGGRKSRRRSGSTVKLSESEEDDEVKEGKEETRKGTQQKKRCREQDEEVSSNVAESSGDEDFIASSRTKKADEHRVNASATRRTRLREEPLLKEPRPQNAKNAWLYDDADDGDSDDDSDHNDSAKKQKKGLEEEKSEADAPNKADKRRKRPSTVDEEIHAASKRSRKEPSAEPISKTDEKKRKCTDGKKRKREASPLAIEDDEQEDGAVSTAEDDAAENNKLVDDNIANNRRVDGAATNTEPLEVVGIVKMRDNDAAENNKSVDDNIANNRRVDGAATNTEPLEVVGIVKMRDSGVQVMCRKKDGKAYLLTVEEAVALNAMALVEYLLARTVFTSGRQ</sequence>
<feature type="region of interest" description="Disordered" evidence="3">
    <location>
        <begin position="175"/>
        <end position="427"/>
    </location>
</feature>
<dbReference type="InterPro" id="IPR023779">
    <property type="entry name" value="Chromodomain_CS"/>
</dbReference>
<feature type="domain" description="Chromo" evidence="4">
    <location>
        <begin position="116"/>
        <end position="175"/>
    </location>
</feature>
<feature type="compositionally biased region" description="Acidic residues" evidence="3">
    <location>
        <begin position="401"/>
        <end position="419"/>
    </location>
</feature>
<feature type="compositionally biased region" description="Basic residues" evidence="3">
    <location>
        <begin position="183"/>
        <end position="212"/>
    </location>
</feature>
<evidence type="ECO:0000313" key="6">
    <source>
        <dbReference type="WBParaSite" id="ALUE_0001230001-mRNA-1"/>
    </source>
</evidence>
<dbReference type="Proteomes" id="UP000036681">
    <property type="component" value="Unplaced"/>
</dbReference>
<keyword evidence="2" id="KW-0539">Nucleus</keyword>
<dbReference type="PANTHER" id="PTHR22812">
    <property type="entry name" value="CHROMOBOX PROTEIN"/>
    <property type="match status" value="1"/>
</dbReference>
<proteinExistence type="predicted"/>
<dbReference type="InterPro" id="IPR000953">
    <property type="entry name" value="Chromo/chromo_shadow_dom"/>
</dbReference>
<feature type="compositionally biased region" description="Basic and acidic residues" evidence="3">
    <location>
        <begin position="288"/>
        <end position="298"/>
    </location>
</feature>
<dbReference type="InterPro" id="IPR016197">
    <property type="entry name" value="Chromo-like_dom_sf"/>
</dbReference>
<feature type="compositionally biased region" description="Acidic residues" evidence="3">
    <location>
        <begin position="309"/>
        <end position="321"/>
    </location>
</feature>
<dbReference type="PRINTS" id="PR00504">
    <property type="entry name" value="CHROMODOMAIN"/>
</dbReference>
<dbReference type="PROSITE" id="PS00598">
    <property type="entry name" value="CHROMO_1"/>
    <property type="match status" value="1"/>
</dbReference>
<feature type="compositionally biased region" description="Basic and acidic residues" evidence="3">
    <location>
        <begin position="369"/>
        <end position="389"/>
    </location>
</feature>
<dbReference type="InterPro" id="IPR017984">
    <property type="entry name" value="Chromo_dom_subgr"/>
</dbReference>
<dbReference type="AlphaFoldDB" id="A0A9J2PQH9"/>
<feature type="compositionally biased region" description="Basic and acidic residues" evidence="3">
    <location>
        <begin position="20"/>
        <end position="39"/>
    </location>
</feature>
<accession>A0A9J2PQH9</accession>
<dbReference type="SMART" id="SM00298">
    <property type="entry name" value="CHROMO"/>
    <property type="match status" value="1"/>
</dbReference>
<dbReference type="PROSITE" id="PS50013">
    <property type="entry name" value="CHROMO_2"/>
    <property type="match status" value="1"/>
</dbReference>
<dbReference type="WBParaSite" id="ALUE_0001230001-mRNA-1">
    <property type="protein sequence ID" value="ALUE_0001230001-mRNA-1"/>
    <property type="gene ID" value="ALUE_0001230001"/>
</dbReference>
<dbReference type="Gene3D" id="2.40.50.40">
    <property type="match status" value="1"/>
</dbReference>
<evidence type="ECO:0000256" key="1">
    <source>
        <dbReference type="ARBA" id="ARBA00004123"/>
    </source>
</evidence>
<evidence type="ECO:0000313" key="5">
    <source>
        <dbReference type="Proteomes" id="UP000036681"/>
    </source>
</evidence>
<evidence type="ECO:0000256" key="2">
    <source>
        <dbReference type="ARBA" id="ARBA00023242"/>
    </source>
</evidence>
<dbReference type="InterPro" id="IPR051219">
    <property type="entry name" value="Heterochromatin_chromo-domain"/>
</dbReference>
<reference evidence="6" key="1">
    <citation type="submission" date="2023-03" db="UniProtKB">
        <authorList>
            <consortium name="WormBaseParasite"/>
        </authorList>
    </citation>
    <scope>IDENTIFICATION</scope>
</reference>
<keyword evidence="5" id="KW-1185">Reference proteome</keyword>